<dbReference type="AlphaFoldDB" id="A0A517X042"/>
<proteinExistence type="predicted"/>
<keyword evidence="2" id="KW-1185">Reference proteome</keyword>
<dbReference type="Proteomes" id="UP000318384">
    <property type="component" value="Chromosome"/>
</dbReference>
<protein>
    <submittedName>
        <fullName evidence="1">DNA methylase</fullName>
    </submittedName>
</protein>
<organism evidence="1 2">
    <name type="scientific">Gimesia aquarii</name>
    <dbReference type="NCBI Taxonomy" id="2527964"/>
    <lineage>
        <taxon>Bacteria</taxon>
        <taxon>Pseudomonadati</taxon>
        <taxon>Planctomycetota</taxon>
        <taxon>Planctomycetia</taxon>
        <taxon>Planctomycetales</taxon>
        <taxon>Planctomycetaceae</taxon>
        <taxon>Gimesia</taxon>
    </lineage>
</organism>
<evidence type="ECO:0000313" key="1">
    <source>
        <dbReference type="EMBL" id="QDU10875.1"/>
    </source>
</evidence>
<accession>A0A517X042</accession>
<evidence type="ECO:0000313" key="2">
    <source>
        <dbReference type="Proteomes" id="UP000318384"/>
    </source>
</evidence>
<gene>
    <name evidence="1" type="ORF">V202x_42880</name>
</gene>
<reference evidence="1 2" key="1">
    <citation type="submission" date="2019-03" db="EMBL/GenBank/DDBJ databases">
        <title>Deep-cultivation of Planctomycetes and their phenomic and genomic characterization uncovers novel biology.</title>
        <authorList>
            <person name="Wiegand S."/>
            <person name="Jogler M."/>
            <person name="Boedeker C."/>
            <person name="Pinto D."/>
            <person name="Vollmers J."/>
            <person name="Rivas-Marin E."/>
            <person name="Kohn T."/>
            <person name="Peeters S.H."/>
            <person name="Heuer A."/>
            <person name="Rast P."/>
            <person name="Oberbeckmann S."/>
            <person name="Bunk B."/>
            <person name="Jeske O."/>
            <person name="Meyerdierks A."/>
            <person name="Storesund J.E."/>
            <person name="Kallscheuer N."/>
            <person name="Luecker S."/>
            <person name="Lage O.M."/>
            <person name="Pohl T."/>
            <person name="Merkel B.J."/>
            <person name="Hornburger P."/>
            <person name="Mueller R.-W."/>
            <person name="Bruemmer F."/>
            <person name="Labrenz M."/>
            <person name="Spormann A.M."/>
            <person name="Op den Camp H."/>
            <person name="Overmann J."/>
            <person name="Amann R."/>
            <person name="Jetten M.S.M."/>
            <person name="Mascher T."/>
            <person name="Medema M.H."/>
            <person name="Devos D.P."/>
            <person name="Kaster A.-K."/>
            <person name="Ovreas L."/>
            <person name="Rohde M."/>
            <person name="Galperin M.Y."/>
            <person name="Jogler C."/>
        </authorList>
    </citation>
    <scope>NUCLEOTIDE SEQUENCE [LARGE SCALE GENOMIC DNA]</scope>
    <source>
        <strain evidence="1 2">V202</strain>
    </source>
</reference>
<dbReference type="Gene3D" id="3.40.50.150">
    <property type="entry name" value="Vaccinia Virus protein VP39"/>
    <property type="match status" value="1"/>
</dbReference>
<keyword evidence="1" id="KW-0489">Methyltransferase</keyword>
<name>A0A517X042_9PLAN</name>
<dbReference type="EMBL" id="CP037422">
    <property type="protein sequence ID" value="QDU10875.1"/>
    <property type="molecule type" value="Genomic_DNA"/>
</dbReference>
<dbReference type="GO" id="GO:0008168">
    <property type="term" value="F:methyltransferase activity"/>
    <property type="evidence" value="ECO:0007669"/>
    <property type="project" value="UniProtKB-KW"/>
</dbReference>
<dbReference type="OrthoDB" id="256730at2"/>
<dbReference type="InterPro" id="IPR029063">
    <property type="entry name" value="SAM-dependent_MTases_sf"/>
</dbReference>
<dbReference type="GO" id="GO:0032259">
    <property type="term" value="P:methylation"/>
    <property type="evidence" value="ECO:0007669"/>
    <property type="project" value="UniProtKB-KW"/>
</dbReference>
<dbReference type="SUPFAM" id="SSF53335">
    <property type="entry name" value="S-adenosyl-L-methionine-dependent methyltransferases"/>
    <property type="match status" value="1"/>
</dbReference>
<sequence>MMKTVPLPVAPRNASPVSHLTSIHAVAPRGHYGNARYPGNCGGYLIRDLLQYFKPKRVFDPMSGSGTCRDVCQELGIEVVSADLHSGFDCSHPKNCDMVGEFDFVWIHPPYWRMKVYSNDPRDLSAARDLPEFLRKLSRVIVNCKHVLAPGGHLAILMGDYHDREIGFVPLTYHTKRLCFNAGLIQDCTDIVRFQHGNSSSSKTYKSTFIPGLHDICLIVKQQK</sequence>
<keyword evidence="1" id="KW-0808">Transferase</keyword>